<dbReference type="InterPro" id="IPR003594">
    <property type="entry name" value="HATPase_dom"/>
</dbReference>
<comment type="catalytic activity">
    <reaction evidence="1">
        <text>ATP + protein L-histidine = ADP + protein N-phospho-L-histidine.</text>
        <dbReference type="EC" id="2.7.13.3"/>
    </reaction>
</comment>
<reference evidence="9 10" key="1">
    <citation type="journal article" date="2016" name="Nat. Commun.">
        <title>Thousands of microbial genomes shed light on interconnected biogeochemical processes in an aquifer system.</title>
        <authorList>
            <person name="Anantharaman K."/>
            <person name="Brown C.T."/>
            <person name="Hug L.A."/>
            <person name="Sharon I."/>
            <person name="Castelle C.J."/>
            <person name="Probst A.J."/>
            <person name="Thomas B.C."/>
            <person name="Singh A."/>
            <person name="Wilkins M.J."/>
            <person name="Karaoz U."/>
            <person name="Brodie E.L."/>
            <person name="Williams K.H."/>
            <person name="Hubbard S.S."/>
            <person name="Banfield J.F."/>
        </authorList>
    </citation>
    <scope>NUCLEOTIDE SEQUENCE [LARGE SCALE GENOMIC DNA]</scope>
</reference>
<dbReference type="CDD" id="cd00082">
    <property type="entry name" value="HisKA"/>
    <property type="match status" value="1"/>
</dbReference>
<evidence type="ECO:0000313" key="10">
    <source>
        <dbReference type="Proteomes" id="UP000178601"/>
    </source>
</evidence>
<proteinExistence type="predicted"/>
<dbReference type="CDD" id="cd00075">
    <property type="entry name" value="HATPase"/>
    <property type="match status" value="1"/>
</dbReference>
<dbReference type="PROSITE" id="PS50109">
    <property type="entry name" value="HIS_KIN"/>
    <property type="match status" value="1"/>
</dbReference>
<dbReference type="EMBL" id="MFMQ01000077">
    <property type="protein sequence ID" value="OGG91011.1"/>
    <property type="molecule type" value="Genomic_DNA"/>
</dbReference>
<evidence type="ECO:0000259" key="8">
    <source>
        <dbReference type="PROSITE" id="PS50109"/>
    </source>
</evidence>
<dbReference type="InterPro" id="IPR036097">
    <property type="entry name" value="HisK_dim/P_sf"/>
</dbReference>
<name>A0A1F6FYS9_9BACT</name>
<dbReference type="PRINTS" id="PR00344">
    <property type="entry name" value="BCTRLSENSOR"/>
</dbReference>
<accession>A0A1F6FYS9</accession>
<organism evidence="9 10">
    <name type="scientific">Candidatus Kaiserbacteria bacterium RIFCSPLOWO2_12_FULL_53_8</name>
    <dbReference type="NCBI Taxonomy" id="1798529"/>
    <lineage>
        <taxon>Bacteria</taxon>
        <taxon>Candidatus Kaiseribacteriota</taxon>
    </lineage>
</organism>
<comment type="caution">
    <text evidence="9">The sequence shown here is derived from an EMBL/GenBank/DDBJ whole genome shotgun (WGS) entry which is preliminary data.</text>
</comment>
<feature type="domain" description="Histidine kinase" evidence="8">
    <location>
        <begin position="96"/>
        <end position="315"/>
    </location>
</feature>
<dbReference type="PANTHER" id="PTHR43711">
    <property type="entry name" value="TWO-COMPONENT HISTIDINE KINASE"/>
    <property type="match status" value="1"/>
</dbReference>
<keyword evidence="3" id="KW-0597">Phosphoprotein</keyword>
<dbReference type="Gene3D" id="3.30.565.10">
    <property type="entry name" value="Histidine kinase-like ATPase, C-terminal domain"/>
    <property type="match status" value="1"/>
</dbReference>
<sequence>MFPERTILSPELQTLCVTVSATYESFDRDRLLLERSFDISSKEFLELHAKVLKLLEDLRIEKEGVEQKVIERTEELTRANNRLTELDKVKTEFISVAAHQLRTPLSAIKWALSLVLDEHSENLTTEQRSLLMKGYESNERTITLINKMLVVTRIESGKMEYDLQYVHIEDIIDATLLDFTGQMETHHITLVFERPREQLPYIHADPEKIRAVLQNLIENALFYSRPGGAVTVSAARKGDFIEVCVTDNGIGIPAHQQLGIFNKFFRADNAAKARTDGSGLGLFVTKNIVNTHGGEIRFESTEGVGTTFYVTLPVA</sequence>
<keyword evidence="5" id="KW-0418">Kinase</keyword>
<dbReference type="AlphaFoldDB" id="A0A1F6FYS9"/>
<dbReference type="SUPFAM" id="SSF55874">
    <property type="entry name" value="ATPase domain of HSP90 chaperone/DNA topoisomerase II/histidine kinase"/>
    <property type="match status" value="1"/>
</dbReference>
<evidence type="ECO:0000256" key="1">
    <source>
        <dbReference type="ARBA" id="ARBA00000085"/>
    </source>
</evidence>
<evidence type="ECO:0000256" key="7">
    <source>
        <dbReference type="SAM" id="Coils"/>
    </source>
</evidence>
<dbReference type="Pfam" id="PF00512">
    <property type="entry name" value="HisKA"/>
    <property type="match status" value="1"/>
</dbReference>
<evidence type="ECO:0000313" key="9">
    <source>
        <dbReference type="EMBL" id="OGG91011.1"/>
    </source>
</evidence>
<protein>
    <recommendedName>
        <fullName evidence="2">histidine kinase</fullName>
        <ecNumber evidence="2">2.7.13.3</ecNumber>
    </recommendedName>
</protein>
<evidence type="ECO:0000256" key="2">
    <source>
        <dbReference type="ARBA" id="ARBA00012438"/>
    </source>
</evidence>
<gene>
    <name evidence="9" type="ORF">A3H16_02195</name>
</gene>
<evidence type="ECO:0000256" key="5">
    <source>
        <dbReference type="ARBA" id="ARBA00022777"/>
    </source>
</evidence>
<dbReference type="SMART" id="SM00388">
    <property type="entry name" value="HisKA"/>
    <property type="match status" value="1"/>
</dbReference>
<keyword evidence="4" id="KW-0808">Transferase</keyword>
<dbReference type="GO" id="GO:0000155">
    <property type="term" value="F:phosphorelay sensor kinase activity"/>
    <property type="evidence" value="ECO:0007669"/>
    <property type="project" value="InterPro"/>
</dbReference>
<dbReference type="InterPro" id="IPR036890">
    <property type="entry name" value="HATPase_C_sf"/>
</dbReference>
<dbReference type="SUPFAM" id="SSF47384">
    <property type="entry name" value="Homodimeric domain of signal transducing histidine kinase"/>
    <property type="match status" value="1"/>
</dbReference>
<keyword evidence="6" id="KW-0902">Two-component regulatory system</keyword>
<dbReference type="Proteomes" id="UP000178601">
    <property type="component" value="Unassembled WGS sequence"/>
</dbReference>
<dbReference type="InterPro" id="IPR005467">
    <property type="entry name" value="His_kinase_dom"/>
</dbReference>
<dbReference type="InterPro" id="IPR004358">
    <property type="entry name" value="Sig_transdc_His_kin-like_C"/>
</dbReference>
<keyword evidence="7" id="KW-0175">Coiled coil</keyword>
<dbReference type="InterPro" id="IPR050736">
    <property type="entry name" value="Sensor_HK_Regulatory"/>
</dbReference>
<dbReference type="InterPro" id="IPR003661">
    <property type="entry name" value="HisK_dim/P_dom"/>
</dbReference>
<feature type="coiled-coil region" evidence="7">
    <location>
        <begin position="48"/>
        <end position="75"/>
    </location>
</feature>
<dbReference type="Gene3D" id="1.10.287.130">
    <property type="match status" value="1"/>
</dbReference>
<evidence type="ECO:0000256" key="3">
    <source>
        <dbReference type="ARBA" id="ARBA00022553"/>
    </source>
</evidence>
<dbReference type="EC" id="2.7.13.3" evidence="2"/>
<dbReference type="FunFam" id="3.30.565.10:FF:000006">
    <property type="entry name" value="Sensor histidine kinase WalK"/>
    <property type="match status" value="1"/>
</dbReference>
<dbReference type="PANTHER" id="PTHR43711:SF31">
    <property type="entry name" value="HISTIDINE KINASE"/>
    <property type="match status" value="1"/>
</dbReference>
<evidence type="ECO:0000256" key="6">
    <source>
        <dbReference type="ARBA" id="ARBA00023012"/>
    </source>
</evidence>
<dbReference type="SMART" id="SM00387">
    <property type="entry name" value="HATPase_c"/>
    <property type="match status" value="1"/>
</dbReference>
<evidence type="ECO:0000256" key="4">
    <source>
        <dbReference type="ARBA" id="ARBA00022679"/>
    </source>
</evidence>
<dbReference type="Pfam" id="PF02518">
    <property type="entry name" value="HATPase_c"/>
    <property type="match status" value="1"/>
</dbReference>